<evidence type="ECO:0000256" key="6">
    <source>
        <dbReference type="ARBA" id="ARBA00022692"/>
    </source>
</evidence>
<feature type="transmembrane region" description="Helical" evidence="9">
    <location>
        <begin position="393"/>
        <end position="417"/>
    </location>
</feature>
<proteinExistence type="inferred from homology"/>
<feature type="transmembrane region" description="Helical" evidence="9">
    <location>
        <begin position="1002"/>
        <end position="1028"/>
    </location>
</feature>
<dbReference type="OrthoDB" id="9758234at2"/>
<dbReference type="SUPFAM" id="SSF82693">
    <property type="entry name" value="Multidrug efflux transporter AcrB pore domain, PN1, PN2, PC1 and PC2 subdomains"/>
    <property type="match status" value="4"/>
</dbReference>
<dbReference type="PANTHER" id="PTHR32063:SF9">
    <property type="entry name" value="SIMILAR TO MULTIDRUG RESISTANCE PROTEIN MEXB"/>
    <property type="match status" value="1"/>
</dbReference>
<evidence type="ECO:0000256" key="1">
    <source>
        <dbReference type="ARBA" id="ARBA00004429"/>
    </source>
</evidence>
<keyword evidence="5" id="KW-0997">Cell inner membrane</keyword>
<feature type="transmembrane region" description="Helical" evidence="9">
    <location>
        <begin position="472"/>
        <end position="499"/>
    </location>
</feature>
<dbReference type="InterPro" id="IPR004764">
    <property type="entry name" value="MdtF-like"/>
</dbReference>
<keyword evidence="6 9" id="KW-0812">Transmembrane</keyword>
<dbReference type="FunFam" id="1.20.1640.10:FF:000001">
    <property type="entry name" value="Efflux pump membrane transporter"/>
    <property type="match status" value="1"/>
</dbReference>
<feature type="transmembrane region" description="Helical" evidence="9">
    <location>
        <begin position="971"/>
        <end position="990"/>
    </location>
</feature>
<feature type="transmembrane region" description="Helical" evidence="9">
    <location>
        <begin position="367"/>
        <end position="387"/>
    </location>
</feature>
<feature type="domain" description="SSD" evidence="10">
    <location>
        <begin position="370"/>
        <end position="497"/>
    </location>
</feature>
<dbReference type="RefSeq" id="WP_100986313.1">
    <property type="nucleotide sequence ID" value="NZ_CP025096.1"/>
</dbReference>
<feature type="transmembrane region" description="Helical" evidence="9">
    <location>
        <begin position="899"/>
        <end position="919"/>
    </location>
</feature>
<organism evidence="11 12">
    <name type="scientific">Spirosoma pollinicola</name>
    <dbReference type="NCBI Taxonomy" id="2057025"/>
    <lineage>
        <taxon>Bacteria</taxon>
        <taxon>Pseudomonadati</taxon>
        <taxon>Bacteroidota</taxon>
        <taxon>Cytophagia</taxon>
        <taxon>Cytophagales</taxon>
        <taxon>Cytophagaceae</taxon>
        <taxon>Spirosoma</taxon>
    </lineage>
</organism>
<dbReference type="PROSITE" id="PS50156">
    <property type="entry name" value="SSD"/>
    <property type="match status" value="1"/>
</dbReference>
<reference evidence="11 12" key="1">
    <citation type="submission" date="2017-11" db="EMBL/GenBank/DDBJ databases">
        <title>Taxonomic description and genome sequences of Spirosoma HA7 sp. nov., isolated from pollen microhabitat of Corylus avellana.</title>
        <authorList>
            <person name="Ambika Manirajan B."/>
            <person name="Suarez C."/>
            <person name="Ratering S."/>
            <person name="Geissler-Plaum R."/>
            <person name="Cardinale M."/>
            <person name="Sylvia S."/>
        </authorList>
    </citation>
    <scope>NUCLEOTIDE SEQUENCE [LARGE SCALE GENOMIC DNA]</scope>
    <source>
        <strain evidence="11 12">HA7</strain>
    </source>
</reference>
<dbReference type="InterPro" id="IPR027463">
    <property type="entry name" value="AcrB_DN_DC_subdom"/>
</dbReference>
<evidence type="ECO:0000256" key="8">
    <source>
        <dbReference type="ARBA" id="ARBA00023136"/>
    </source>
</evidence>
<keyword evidence="12" id="KW-1185">Reference proteome</keyword>
<dbReference type="Gene3D" id="1.20.1640.10">
    <property type="entry name" value="Multidrug efflux transporter AcrB transmembrane domain"/>
    <property type="match status" value="2"/>
</dbReference>
<dbReference type="Gene3D" id="3.30.70.1430">
    <property type="entry name" value="Multidrug efflux transporter AcrB pore domain"/>
    <property type="match status" value="2"/>
</dbReference>
<evidence type="ECO:0000256" key="7">
    <source>
        <dbReference type="ARBA" id="ARBA00022989"/>
    </source>
</evidence>
<dbReference type="Gene3D" id="3.30.70.1320">
    <property type="entry name" value="Multidrug efflux transporter AcrB pore domain like"/>
    <property type="match status" value="1"/>
</dbReference>
<dbReference type="Proteomes" id="UP000232883">
    <property type="component" value="Chromosome"/>
</dbReference>
<dbReference type="GO" id="GO:0042910">
    <property type="term" value="F:xenobiotic transmembrane transporter activity"/>
    <property type="evidence" value="ECO:0007669"/>
    <property type="project" value="TreeGrafter"/>
</dbReference>
<dbReference type="AlphaFoldDB" id="A0A2K8YTE5"/>
<dbReference type="Pfam" id="PF00873">
    <property type="entry name" value="ACR_tran"/>
    <property type="match status" value="1"/>
</dbReference>
<feature type="transmembrane region" description="Helical" evidence="9">
    <location>
        <begin position="344"/>
        <end position="360"/>
    </location>
</feature>
<keyword evidence="8 9" id="KW-0472">Membrane</keyword>
<evidence type="ECO:0000313" key="11">
    <source>
        <dbReference type="EMBL" id="AUD00890.1"/>
    </source>
</evidence>
<dbReference type="EMBL" id="CP025096">
    <property type="protein sequence ID" value="AUD00890.1"/>
    <property type="molecule type" value="Genomic_DNA"/>
</dbReference>
<keyword evidence="4" id="KW-1003">Cell membrane</keyword>
<name>A0A2K8YTE5_9BACT</name>
<dbReference type="GO" id="GO:0005886">
    <property type="term" value="C:plasma membrane"/>
    <property type="evidence" value="ECO:0007669"/>
    <property type="project" value="UniProtKB-SubCell"/>
</dbReference>
<evidence type="ECO:0000259" key="10">
    <source>
        <dbReference type="PROSITE" id="PS50156"/>
    </source>
</evidence>
<feature type="transmembrane region" description="Helical" evidence="9">
    <location>
        <begin position="437"/>
        <end position="460"/>
    </location>
</feature>
<feature type="transmembrane region" description="Helical" evidence="9">
    <location>
        <begin position="542"/>
        <end position="562"/>
    </location>
</feature>
<dbReference type="GO" id="GO:0009636">
    <property type="term" value="P:response to toxic substance"/>
    <property type="evidence" value="ECO:0007669"/>
    <property type="project" value="UniProtKB-ARBA"/>
</dbReference>
<evidence type="ECO:0000256" key="2">
    <source>
        <dbReference type="ARBA" id="ARBA00010942"/>
    </source>
</evidence>
<evidence type="ECO:0000256" key="5">
    <source>
        <dbReference type="ARBA" id="ARBA00022519"/>
    </source>
</evidence>
<dbReference type="InterPro" id="IPR001036">
    <property type="entry name" value="Acrflvin-R"/>
</dbReference>
<dbReference type="Gene3D" id="3.30.2090.10">
    <property type="entry name" value="Multidrug efflux transporter AcrB TolC docking domain, DN and DC subdomains"/>
    <property type="match status" value="2"/>
</dbReference>
<dbReference type="PRINTS" id="PR00702">
    <property type="entry name" value="ACRIFLAVINRP"/>
</dbReference>
<dbReference type="SUPFAM" id="SSF82866">
    <property type="entry name" value="Multidrug efflux transporter AcrB transmembrane domain"/>
    <property type="match status" value="2"/>
</dbReference>
<sequence>MFSKFIRRPVFAIVISVMIVFIGVLAITKLPISQFPDIAPTTVNIFIAYPGASADVLVKSTLITLEQAINGVQDMRYIATDATSAGEATLRIIFEPGTDPNVAVIRVKTRVDQVMPLLPELVQREGVIISPVQPSMLMYVNLYSEQKSIDEKFLFNYATVKMIPEIQRTKGIARAQILGSRRYAMRLWLDPERMRAYNISVEEVMTAVGEQSIIGRPGRIGQSSGIAAQSLEYVLTYKGRYNKPEEYEGIIIRANAQGESIHLRDIARVELGSEFFDIYSNLDGHPSAAIVLRQNYGSNASDVIEEVKKKLEVMKTSFPPGVDYKISYDVSNFLDASIEQVIDTLRDAFFLVAFVVFIFLGDWRSTLIPILAVPVSLVGAFFVIQAFGLSINLITLFALVLAIGIVVDDAIVVVEAVHAKMEEEPHITPFNAVRKVLGEISGAIIAITLVMVSVFLPISFMSGPVGTFYRQFSITMASSIVISALIALTLTPVLCAMLLKNHNGHPPKKNVLTRTLDKFNQGFDTMTGWYVGLLKLIVSRRFVTFAILIGFCAGIVLVNKILPAGFIPNEDQSTIYAIIQTPPGSTLEKTNEVSRRLQKICEEVPGIESVSSLAGYEIMTEGRGSNAGTCLINLKPWGDRDKNVKEIMEELEGKTRGLGAVVEFFEPPAIPGFGTSGGFSMRLLDKTTDTDYREFDKINKEFMQNLGKRKELTGLFTFFAANYPQYELEIDNNLAMQKGVSIGKAMDNLNIMIGSTYEQGFTKYNQFFKVYVQADPKFRRLPSDLLKLFVKNDAGEMVPYSAFMRLKKGQGPNEITRFNLYNSAAIQGLPAKGYTTADAIQAIREVAKKTLPRGYDIAFEGLSYDESIRGNESLYVFLIVLAFVYMVLAAQYESFIIPLAVVFSLPVGIFGSFLLLKLMGLENNIYAQIGLIMLVGLLGKNAVLIVEFAVQKRQQGDTILNAAIEGARVRFRPILMTSFAFVAGLIPLISASGAGAIGNRTIGASAMGGMLFGTIFGVIIIPGLYYIFGSLADGRKMIKDEEADSLTENLVHSVDIFPQPEEIEVDEQ</sequence>
<gene>
    <name evidence="11" type="ORF">CWM47_03100</name>
</gene>
<comment type="similarity">
    <text evidence="2">Belongs to the resistance-nodulation-cell division (RND) (TC 2.A.6) family.</text>
</comment>
<evidence type="ECO:0000313" key="12">
    <source>
        <dbReference type="Proteomes" id="UP000232883"/>
    </source>
</evidence>
<dbReference type="GO" id="GO:0015562">
    <property type="term" value="F:efflux transmembrane transporter activity"/>
    <property type="evidence" value="ECO:0007669"/>
    <property type="project" value="InterPro"/>
</dbReference>
<dbReference type="NCBIfam" id="TIGR00915">
    <property type="entry name" value="2A0602"/>
    <property type="match status" value="1"/>
</dbReference>
<dbReference type="PANTHER" id="PTHR32063">
    <property type="match status" value="1"/>
</dbReference>
<dbReference type="KEGG" id="spir:CWM47_03100"/>
<keyword evidence="3" id="KW-0813">Transport</keyword>
<evidence type="ECO:0000256" key="3">
    <source>
        <dbReference type="ARBA" id="ARBA00022448"/>
    </source>
</evidence>
<keyword evidence="7 9" id="KW-1133">Transmembrane helix</keyword>
<evidence type="ECO:0000256" key="4">
    <source>
        <dbReference type="ARBA" id="ARBA00022475"/>
    </source>
</evidence>
<feature type="transmembrane region" description="Helical" evidence="9">
    <location>
        <begin position="925"/>
        <end position="950"/>
    </location>
</feature>
<comment type="subcellular location">
    <subcellularLocation>
        <location evidence="1">Cell inner membrane</location>
        <topology evidence="1">Multi-pass membrane protein</topology>
    </subcellularLocation>
</comment>
<dbReference type="InterPro" id="IPR000731">
    <property type="entry name" value="SSD"/>
</dbReference>
<evidence type="ECO:0000256" key="9">
    <source>
        <dbReference type="SAM" id="Phobius"/>
    </source>
</evidence>
<protein>
    <submittedName>
        <fullName evidence="11">Hydrophobe/amphiphile efflux-1 family RND transporter</fullName>
    </submittedName>
</protein>
<feature type="transmembrane region" description="Helical" evidence="9">
    <location>
        <begin position="874"/>
        <end position="892"/>
    </location>
</feature>
<dbReference type="SUPFAM" id="SSF82714">
    <property type="entry name" value="Multidrug efflux transporter AcrB TolC docking domain, DN and DC subdomains"/>
    <property type="match status" value="2"/>
</dbReference>
<accession>A0A2K8YTE5</accession>
<dbReference type="Gene3D" id="3.30.70.1440">
    <property type="entry name" value="Multidrug efflux transporter AcrB pore domain"/>
    <property type="match status" value="1"/>
</dbReference>